<proteinExistence type="inferred from homology"/>
<dbReference type="InterPro" id="IPR033116">
    <property type="entry name" value="TRYPSIN_SER"/>
</dbReference>
<evidence type="ECO:0000256" key="2">
    <source>
        <dbReference type="ARBA" id="ARBA00024195"/>
    </source>
</evidence>
<dbReference type="Proteomes" id="UP000677054">
    <property type="component" value="Unassembled WGS sequence"/>
</dbReference>
<dbReference type="GO" id="GO:0006508">
    <property type="term" value="P:proteolysis"/>
    <property type="evidence" value="ECO:0007669"/>
    <property type="project" value="InterPro"/>
</dbReference>
<dbReference type="AlphaFoldDB" id="A0A7R9AEV2"/>
<feature type="domain" description="Peptidase S1" evidence="4">
    <location>
        <begin position="51"/>
        <end position="240"/>
    </location>
</feature>
<dbReference type="InterPro" id="IPR043504">
    <property type="entry name" value="Peptidase_S1_PA_chymotrypsin"/>
</dbReference>
<dbReference type="FunFam" id="2.40.10.10:FF:000002">
    <property type="entry name" value="Transmembrane protease serine"/>
    <property type="match status" value="1"/>
</dbReference>
<keyword evidence="1" id="KW-1015">Disulfide bond</keyword>
<reference evidence="5" key="1">
    <citation type="submission" date="2020-11" db="EMBL/GenBank/DDBJ databases">
        <authorList>
            <person name="Tran Van P."/>
        </authorList>
    </citation>
    <scope>NUCLEOTIDE SEQUENCE</scope>
</reference>
<name>A0A7R9AEV2_9CRUS</name>
<dbReference type="PANTHER" id="PTHR24252:SF7">
    <property type="entry name" value="HYALIN"/>
    <property type="match status" value="1"/>
</dbReference>
<dbReference type="EMBL" id="CAJPEV010005039">
    <property type="protein sequence ID" value="CAG0902674.1"/>
    <property type="molecule type" value="Genomic_DNA"/>
</dbReference>
<evidence type="ECO:0000256" key="3">
    <source>
        <dbReference type="SAM" id="MobiDB-lite"/>
    </source>
</evidence>
<dbReference type="PANTHER" id="PTHR24252">
    <property type="entry name" value="ACROSIN-RELATED"/>
    <property type="match status" value="1"/>
</dbReference>
<dbReference type="Gene3D" id="2.40.10.10">
    <property type="entry name" value="Trypsin-like serine proteases"/>
    <property type="match status" value="1"/>
</dbReference>
<evidence type="ECO:0000259" key="4">
    <source>
        <dbReference type="PROSITE" id="PS50240"/>
    </source>
</evidence>
<dbReference type="SUPFAM" id="SSF50494">
    <property type="entry name" value="Trypsin-like serine proteases"/>
    <property type="match status" value="1"/>
</dbReference>
<evidence type="ECO:0000256" key="1">
    <source>
        <dbReference type="ARBA" id="ARBA00023157"/>
    </source>
</evidence>
<feature type="region of interest" description="Disordered" evidence="3">
    <location>
        <begin position="20"/>
        <end position="48"/>
    </location>
</feature>
<dbReference type="Pfam" id="PF00089">
    <property type="entry name" value="Trypsin"/>
    <property type="match status" value="1"/>
</dbReference>
<organism evidence="5">
    <name type="scientific">Darwinula stevensoni</name>
    <dbReference type="NCBI Taxonomy" id="69355"/>
    <lineage>
        <taxon>Eukaryota</taxon>
        <taxon>Metazoa</taxon>
        <taxon>Ecdysozoa</taxon>
        <taxon>Arthropoda</taxon>
        <taxon>Crustacea</taxon>
        <taxon>Oligostraca</taxon>
        <taxon>Ostracoda</taxon>
        <taxon>Podocopa</taxon>
        <taxon>Podocopida</taxon>
        <taxon>Darwinulocopina</taxon>
        <taxon>Darwinuloidea</taxon>
        <taxon>Darwinulidae</taxon>
        <taxon>Darwinula</taxon>
    </lineage>
</organism>
<dbReference type="OrthoDB" id="414661at2759"/>
<evidence type="ECO:0000313" key="5">
    <source>
        <dbReference type="EMBL" id="CAD7252930.1"/>
    </source>
</evidence>
<dbReference type="PROSITE" id="PS50240">
    <property type="entry name" value="TRYPSIN_DOM"/>
    <property type="match status" value="1"/>
</dbReference>
<keyword evidence="6" id="KW-1185">Reference proteome</keyword>
<evidence type="ECO:0000313" key="6">
    <source>
        <dbReference type="Proteomes" id="UP000677054"/>
    </source>
</evidence>
<dbReference type="CDD" id="cd00190">
    <property type="entry name" value="Tryp_SPc"/>
    <property type="match status" value="1"/>
</dbReference>
<dbReference type="EMBL" id="LR904556">
    <property type="protein sequence ID" value="CAD7252930.1"/>
    <property type="molecule type" value="Genomic_DNA"/>
</dbReference>
<dbReference type="GO" id="GO:0004252">
    <property type="term" value="F:serine-type endopeptidase activity"/>
    <property type="evidence" value="ECO:0007669"/>
    <property type="project" value="InterPro"/>
</dbReference>
<comment type="similarity">
    <text evidence="2">Belongs to the peptidase S1 family. CLIP subfamily.</text>
</comment>
<sequence>MKEVEQEKREESVLSCSIFLHPSVRGDDDDEDDDDDDDDGDDDDDDNLLTSQIRIRVGEWDFASVLEPYPYVERGVSKKVVHPKYNFFTYEYDLALVKLEKPVDLTPHVSPICLPGSEDLLIGENATVTGWGRLSEGGTLPSVLQQVTVPIVSNQRCKEMFHAGGRQEYIPDIFLCAGFDGGGRDSCQGDSGGPLQVKGRDGRWFLAGIISWGIGCAEPNLPGVCTRISKFTHWIIQNVRKG</sequence>
<dbReference type="InterPro" id="IPR001314">
    <property type="entry name" value="Peptidase_S1A"/>
</dbReference>
<accession>A0A7R9AEV2</accession>
<dbReference type="InterPro" id="IPR001254">
    <property type="entry name" value="Trypsin_dom"/>
</dbReference>
<dbReference type="PRINTS" id="PR00722">
    <property type="entry name" value="CHYMOTRYPSIN"/>
</dbReference>
<dbReference type="SMART" id="SM00020">
    <property type="entry name" value="Tryp_SPc"/>
    <property type="match status" value="1"/>
</dbReference>
<dbReference type="PROSITE" id="PS00135">
    <property type="entry name" value="TRYPSIN_SER"/>
    <property type="match status" value="1"/>
</dbReference>
<dbReference type="InterPro" id="IPR009003">
    <property type="entry name" value="Peptidase_S1_PA"/>
</dbReference>
<feature type="compositionally biased region" description="Acidic residues" evidence="3">
    <location>
        <begin position="27"/>
        <end position="47"/>
    </location>
</feature>
<gene>
    <name evidence="5" type="ORF">DSTB1V02_LOCUS12681</name>
</gene>
<protein>
    <recommendedName>
        <fullName evidence="4">Peptidase S1 domain-containing protein</fullName>
    </recommendedName>
</protein>